<dbReference type="EC" id="3.5.1.4" evidence="3"/>
<proteinExistence type="inferred from homology"/>
<feature type="domain" description="Amidase" evidence="6">
    <location>
        <begin position="93"/>
        <end position="483"/>
    </location>
</feature>
<dbReference type="GO" id="GO:0004040">
    <property type="term" value="F:amidase activity"/>
    <property type="evidence" value="ECO:0007669"/>
    <property type="project" value="UniProtKB-EC"/>
</dbReference>
<feature type="binding site" evidence="5">
    <location>
        <begin position="189"/>
        <end position="192"/>
    </location>
    <ligand>
        <name>substrate</name>
    </ligand>
</feature>
<dbReference type="InterPro" id="IPR036928">
    <property type="entry name" value="AS_sf"/>
</dbReference>
<accession>A0A8H4RS25</accession>
<comment type="catalytic activity">
    <reaction evidence="1">
        <text>a monocarboxylic acid amide + H2O = a monocarboxylate + NH4(+)</text>
        <dbReference type="Rhea" id="RHEA:12020"/>
        <dbReference type="ChEBI" id="CHEBI:15377"/>
        <dbReference type="ChEBI" id="CHEBI:28938"/>
        <dbReference type="ChEBI" id="CHEBI:35757"/>
        <dbReference type="ChEBI" id="CHEBI:83628"/>
        <dbReference type="EC" id="3.5.1.4"/>
    </reaction>
</comment>
<evidence type="ECO:0000256" key="3">
    <source>
        <dbReference type="ARBA" id="ARBA00012922"/>
    </source>
</evidence>
<evidence type="ECO:0000256" key="1">
    <source>
        <dbReference type="ARBA" id="ARBA00001311"/>
    </source>
</evidence>
<dbReference type="PANTHER" id="PTHR46072:SF3">
    <property type="entry name" value="AMIDASE"/>
    <property type="match status" value="1"/>
</dbReference>
<organism evidence="7 8">
    <name type="scientific">Cudoniella acicularis</name>
    <dbReference type="NCBI Taxonomy" id="354080"/>
    <lineage>
        <taxon>Eukaryota</taxon>
        <taxon>Fungi</taxon>
        <taxon>Dikarya</taxon>
        <taxon>Ascomycota</taxon>
        <taxon>Pezizomycotina</taxon>
        <taxon>Leotiomycetes</taxon>
        <taxon>Helotiales</taxon>
        <taxon>Tricladiaceae</taxon>
        <taxon>Cudoniella</taxon>
    </lineage>
</organism>
<dbReference type="Pfam" id="PF01425">
    <property type="entry name" value="Amidase"/>
    <property type="match status" value="1"/>
</dbReference>
<name>A0A8H4RS25_9HELO</name>
<keyword evidence="8" id="KW-1185">Reference proteome</keyword>
<feature type="binding site" evidence="5">
    <location>
        <position position="142"/>
    </location>
    <ligand>
        <name>substrate</name>
    </ligand>
</feature>
<comment type="caution">
    <text evidence="7">The sequence shown here is derived from an EMBL/GenBank/DDBJ whole genome shotgun (WGS) entry which is preliminary data.</text>
</comment>
<comment type="similarity">
    <text evidence="2">Belongs to the amidase family.</text>
</comment>
<dbReference type="PROSITE" id="PS00571">
    <property type="entry name" value="AMIDASES"/>
    <property type="match status" value="1"/>
</dbReference>
<reference evidence="7 8" key="1">
    <citation type="submission" date="2020-03" db="EMBL/GenBank/DDBJ databases">
        <title>Draft Genome Sequence of Cudoniella acicularis.</title>
        <authorList>
            <person name="Buettner E."/>
            <person name="Kellner H."/>
        </authorList>
    </citation>
    <scope>NUCLEOTIDE SEQUENCE [LARGE SCALE GENOMIC DNA]</scope>
    <source>
        <strain evidence="7 8">DSM 108380</strain>
    </source>
</reference>
<dbReference type="InterPro" id="IPR023631">
    <property type="entry name" value="Amidase_dom"/>
</dbReference>
<dbReference type="Proteomes" id="UP000566819">
    <property type="component" value="Unassembled WGS sequence"/>
</dbReference>
<feature type="binding site" evidence="5">
    <location>
        <position position="168"/>
    </location>
    <ligand>
        <name>substrate</name>
    </ligand>
</feature>
<dbReference type="PIRSF" id="PIRSF001221">
    <property type="entry name" value="Amidase_fungi"/>
    <property type="match status" value="1"/>
</dbReference>
<dbReference type="EMBL" id="JAAMPI010000256">
    <property type="protein sequence ID" value="KAF4633472.1"/>
    <property type="molecule type" value="Genomic_DNA"/>
</dbReference>
<dbReference type="OrthoDB" id="6428749at2759"/>
<evidence type="ECO:0000256" key="2">
    <source>
        <dbReference type="ARBA" id="ARBA00009199"/>
    </source>
</evidence>
<keyword evidence="4" id="KW-0378">Hydrolase</keyword>
<dbReference type="PANTHER" id="PTHR46072">
    <property type="entry name" value="AMIDASE-RELATED-RELATED"/>
    <property type="match status" value="1"/>
</dbReference>
<dbReference type="InterPro" id="IPR020556">
    <property type="entry name" value="Amidase_CS"/>
</dbReference>
<sequence length="498" mass="53548">MIPTESWQSKVAKKQAEVKAAIPHEWLLPSTITPTSNVLNIPRQSGILSNHELDITESYNAVQLLEKLAAGIWTSAEVTEAFCKRAAIAQQLDSFNVKGVQSTIGFVSFLDHEISKTNSVLVDVLLELGAVLYVKTNIPQTLMTADSDNNIFGRTLNPNNTTLTAGGSSGGEGALVAFRGSILGVGTDIAGSIRIPSLCCGTYGFKPTSGRIPFGGQASPTLPGIPGIVPCAGPLANSMDDINLFVSSVLNAKPWLGDSNAHAVPWRQTTEFSKKTSLTIGILAEDPSFPLHPPVRRTINNAAEKLAAAGHKIVYLKYAEATSTSLGSRIAMESFTIDPSATSIQHIIASGEPKIPSVTMTLALQPPPKKYGLLELAQLNVEKFTYREAWRERFQAEELDVVVAPGAQHTAVPHDTYGEPPFTVMWNCLDYPACIIPYGRASKELDPDPVIFSPGPNYDPKLVDGAPCAIQIVAPRFQDEECLYAAKIIDQVLKSTDV</sequence>
<evidence type="ECO:0000313" key="8">
    <source>
        <dbReference type="Proteomes" id="UP000566819"/>
    </source>
</evidence>
<protein>
    <recommendedName>
        <fullName evidence="3">amidase</fullName>
        <ecNumber evidence="3">3.5.1.4</ecNumber>
    </recommendedName>
</protein>
<dbReference type="AlphaFoldDB" id="A0A8H4RS25"/>
<evidence type="ECO:0000256" key="4">
    <source>
        <dbReference type="ARBA" id="ARBA00022801"/>
    </source>
</evidence>
<evidence type="ECO:0000313" key="7">
    <source>
        <dbReference type="EMBL" id="KAF4633472.1"/>
    </source>
</evidence>
<dbReference type="SUPFAM" id="SSF75304">
    <property type="entry name" value="Amidase signature (AS) enzymes"/>
    <property type="match status" value="1"/>
</dbReference>
<evidence type="ECO:0000259" key="6">
    <source>
        <dbReference type="Pfam" id="PF01425"/>
    </source>
</evidence>
<gene>
    <name evidence="7" type="ORF">G7Y89_g4647</name>
</gene>
<dbReference type="Gene3D" id="3.90.1300.10">
    <property type="entry name" value="Amidase signature (AS) domain"/>
    <property type="match status" value="1"/>
</dbReference>
<evidence type="ECO:0000256" key="5">
    <source>
        <dbReference type="PIRSR" id="PIRSR001221-2"/>
    </source>
</evidence>